<gene>
    <name evidence="2" type="ORF">JZ751_001408</name>
</gene>
<organism evidence="2 3">
    <name type="scientific">Albula glossodonta</name>
    <name type="common">roundjaw bonefish</name>
    <dbReference type="NCBI Taxonomy" id="121402"/>
    <lineage>
        <taxon>Eukaryota</taxon>
        <taxon>Metazoa</taxon>
        <taxon>Chordata</taxon>
        <taxon>Craniata</taxon>
        <taxon>Vertebrata</taxon>
        <taxon>Euteleostomi</taxon>
        <taxon>Actinopterygii</taxon>
        <taxon>Neopterygii</taxon>
        <taxon>Teleostei</taxon>
        <taxon>Albuliformes</taxon>
        <taxon>Albulidae</taxon>
        <taxon>Albula</taxon>
    </lineage>
</organism>
<feature type="region of interest" description="Disordered" evidence="1">
    <location>
        <begin position="1"/>
        <end position="56"/>
    </location>
</feature>
<comment type="caution">
    <text evidence="2">The sequence shown here is derived from an EMBL/GenBank/DDBJ whole genome shotgun (WGS) entry which is preliminary data.</text>
</comment>
<protein>
    <submittedName>
        <fullName evidence="2">Uncharacterized protein</fullName>
    </submittedName>
</protein>
<dbReference type="EMBL" id="JAFBMS010000002">
    <property type="protein sequence ID" value="KAG9354695.1"/>
    <property type="molecule type" value="Genomic_DNA"/>
</dbReference>
<dbReference type="Proteomes" id="UP000824540">
    <property type="component" value="Unassembled WGS sequence"/>
</dbReference>
<name>A0A8T2PTK4_9TELE</name>
<reference evidence="2" key="1">
    <citation type="thesis" date="2021" institute="BYU ScholarsArchive" country="Provo, UT, USA">
        <title>Applications of and Algorithms for Genome Assembly and Genomic Analyses with an Emphasis on Marine Teleosts.</title>
        <authorList>
            <person name="Pickett B.D."/>
        </authorList>
    </citation>
    <scope>NUCLEOTIDE SEQUENCE</scope>
    <source>
        <strain evidence="2">HI-2016</strain>
    </source>
</reference>
<evidence type="ECO:0000313" key="3">
    <source>
        <dbReference type="Proteomes" id="UP000824540"/>
    </source>
</evidence>
<dbReference type="AlphaFoldDB" id="A0A8T2PTK4"/>
<feature type="compositionally biased region" description="Polar residues" evidence="1">
    <location>
        <begin position="17"/>
        <end position="36"/>
    </location>
</feature>
<evidence type="ECO:0000313" key="2">
    <source>
        <dbReference type="EMBL" id="KAG9354695.1"/>
    </source>
</evidence>
<feature type="compositionally biased region" description="Basic and acidic residues" evidence="1">
    <location>
        <begin position="1"/>
        <end position="11"/>
    </location>
</feature>
<accession>A0A8T2PTK4</accession>
<keyword evidence="3" id="KW-1185">Reference proteome</keyword>
<sequence length="107" mass="11932">MSRADNLHDRAGFGPSTHWTSRVRSSGQLEVQSAETATHEHPDSSSTLSPVEGGMLRSRDMGCLRMMPLSMSGVMDLQRFRSILVHSLLSQHLRRRGQKQADTITTQ</sequence>
<proteinExistence type="predicted"/>
<evidence type="ECO:0000256" key="1">
    <source>
        <dbReference type="SAM" id="MobiDB-lite"/>
    </source>
</evidence>